<proteinExistence type="predicted"/>
<dbReference type="Gene3D" id="3.40.50.970">
    <property type="match status" value="1"/>
</dbReference>
<dbReference type="PANTHER" id="PTHR47514">
    <property type="entry name" value="TRANSKETOLASE N-TERMINAL SECTION-RELATED"/>
    <property type="match status" value="1"/>
</dbReference>
<organism evidence="3 4">
    <name type="scientific">Streptomyces brevispora</name>
    <dbReference type="NCBI Taxonomy" id="887462"/>
    <lineage>
        <taxon>Bacteria</taxon>
        <taxon>Bacillati</taxon>
        <taxon>Actinomycetota</taxon>
        <taxon>Actinomycetes</taxon>
        <taxon>Kitasatosporales</taxon>
        <taxon>Streptomycetaceae</taxon>
        <taxon>Streptomyces</taxon>
    </lineage>
</organism>
<reference evidence="3 4" key="1">
    <citation type="submission" date="2019-06" db="EMBL/GenBank/DDBJ databases">
        <title>Sequencing the genomes of 1000 actinobacteria strains.</title>
        <authorList>
            <person name="Klenk H.-P."/>
        </authorList>
    </citation>
    <scope>NUCLEOTIDE SEQUENCE [LARGE SCALE GENOMIC DNA]</scope>
    <source>
        <strain evidence="3 4">DSM 42059</strain>
    </source>
</reference>
<evidence type="ECO:0000313" key="4">
    <source>
        <dbReference type="Proteomes" id="UP000318186"/>
    </source>
</evidence>
<dbReference type="Pfam" id="PF00456">
    <property type="entry name" value="Transketolase_N"/>
    <property type="match status" value="1"/>
</dbReference>
<dbReference type="InterPro" id="IPR005474">
    <property type="entry name" value="Transketolase_N"/>
</dbReference>
<dbReference type="PANTHER" id="PTHR47514:SF2">
    <property type="entry name" value="TRANSKETOLASE"/>
    <property type="match status" value="1"/>
</dbReference>
<feature type="domain" description="Transketolase N-terminal" evidence="2">
    <location>
        <begin position="27"/>
        <end position="214"/>
    </location>
</feature>
<dbReference type="SUPFAM" id="SSF52518">
    <property type="entry name" value="Thiamin diphosphate-binding fold (THDP-binding)"/>
    <property type="match status" value="1"/>
</dbReference>
<evidence type="ECO:0000259" key="2">
    <source>
        <dbReference type="Pfam" id="PF00456"/>
    </source>
</evidence>
<evidence type="ECO:0000256" key="1">
    <source>
        <dbReference type="SAM" id="MobiDB-lite"/>
    </source>
</evidence>
<dbReference type="AlphaFoldDB" id="A0A561V694"/>
<protein>
    <submittedName>
        <fullName evidence="3">Transketolase</fullName>
    </submittedName>
</protein>
<evidence type="ECO:0000313" key="3">
    <source>
        <dbReference type="EMBL" id="TWG07126.1"/>
    </source>
</evidence>
<accession>A0A561V694</accession>
<comment type="caution">
    <text evidence="3">The sequence shown here is derived from an EMBL/GenBank/DDBJ whole genome shotgun (WGS) entry which is preliminary data.</text>
</comment>
<dbReference type="Proteomes" id="UP000318186">
    <property type="component" value="Unassembled WGS sequence"/>
</dbReference>
<name>A0A561V694_9ACTN</name>
<dbReference type="EMBL" id="VIWW01000001">
    <property type="protein sequence ID" value="TWG07126.1"/>
    <property type="molecule type" value="Genomic_DNA"/>
</dbReference>
<feature type="compositionally biased region" description="Basic residues" evidence="1">
    <location>
        <begin position="237"/>
        <end position="249"/>
    </location>
</feature>
<dbReference type="InterPro" id="IPR029061">
    <property type="entry name" value="THDP-binding"/>
</dbReference>
<feature type="region of interest" description="Disordered" evidence="1">
    <location>
        <begin position="214"/>
        <end position="249"/>
    </location>
</feature>
<gene>
    <name evidence="3" type="ORF">FHX80_115629</name>
</gene>
<feature type="region of interest" description="Disordered" evidence="1">
    <location>
        <begin position="278"/>
        <end position="309"/>
    </location>
</feature>
<sequence>MTITTAALAPTYRDLHRLMSLMTGDEKHDTAATSTLDALWVLYDRVLRVTPETVDAPDRDRFLLSKGHGPMAYYAVLAAHGFFDEEVLAGFGSYHSPLGHHPDRLLVPGAEIGSGSLGHGLPLAVGTVLGLRAQGLTGPRTWVLTGDAELDEGSNHEAIAYAGPAGLDQLHTVVIDNTSVSYGRPGGIAARFATAGWSVASADGRDHEALYDAFTAPHPGGAGAGAAPRDNADRRTGPRRPVRRSVRGRRYGAQIPRLLSSRRWMYPISSCARDLIVSSPARPHGRGTVSTAQTAPRAIPVRSMSGAPR</sequence>
<dbReference type="GO" id="GO:0000287">
    <property type="term" value="F:magnesium ion binding"/>
    <property type="evidence" value="ECO:0007669"/>
    <property type="project" value="UniProtKB-ARBA"/>
</dbReference>